<keyword evidence="1" id="KW-1133">Transmembrane helix</keyword>
<reference evidence="3" key="1">
    <citation type="submission" date="2012-02" db="EMBL/GenBank/DDBJ databases">
        <title>Complete sequence of chromosome of Methanomethylovorans hollandica DSM 15978.</title>
        <authorList>
            <person name="Lucas S."/>
            <person name="Copeland A."/>
            <person name="Lapidus A."/>
            <person name="Glavina del Rio T."/>
            <person name="Dalin E."/>
            <person name="Tice H."/>
            <person name="Bruce D."/>
            <person name="Goodwin L."/>
            <person name="Pitluck S."/>
            <person name="Peters L."/>
            <person name="Mikhailova N."/>
            <person name="Held B."/>
            <person name="Kyrpides N."/>
            <person name="Mavromatis K."/>
            <person name="Ivanova N."/>
            <person name="Brettin T."/>
            <person name="Detter J.C."/>
            <person name="Han C."/>
            <person name="Larimer F."/>
            <person name="Land M."/>
            <person name="Hauser L."/>
            <person name="Markowitz V."/>
            <person name="Cheng J.-F."/>
            <person name="Hugenholtz P."/>
            <person name="Woyke T."/>
            <person name="Wu D."/>
            <person name="Spring S."/>
            <person name="Schroeder M."/>
            <person name="Brambilla E."/>
            <person name="Klenk H.-P."/>
            <person name="Eisen J.A."/>
        </authorList>
    </citation>
    <scope>NUCLEOTIDE SEQUENCE [LARGE SCALE GENOMIC DNA]</scope>
    <source>
        <strain evidence="3">DSM 15978 / NBRC 107637 / DMS1</strain>
    </source>
</reference>
<organism evidence="2 3">
    <name type="scientific">Methanomethylovorans hollandica (strain DSM 15978 / NBRC 107637 / DMS1)</name>
    <dbReference type="NCBI Taxonomy" id="867904"/>
    <lineage>
        <taxon>Archaea</taxon>
        <taxon>Methanobacteriati</taxon>
        <taxon>Methanobacteriota</taxon>
        <taxon>Stenosarchaea group</taxon>
        <taxon>Methanomicrobia</taxon>
        <taxon>Methanosarcinales</taxon>
        <taxon>Methanosarcinaceae</taxon>
        <taxon>Methanomethylovorans</taxon>
    </lineage>
</organism>
<feature type="transmembrane region" description="Helical" evidence="1">
    <location>
        <begin position="111"/>
        <end position="131"/>
    </location>
</feature>
<evidence type="ECO:0008006" key="4">
    <source>
        <dbReference type="Google" id="ProtNLM"/>
    </source>
</evidence>
<keyword evidence="1" id="KW-0812">Transmembrane</keyword>
<feature type="transmembrane region" description="Helical" evidence="1">
    <location>
        <begin position="340"/>
        <end position="357"/>
    </location>
</feature>
<feature type="transmembrane region" description="Helical" evidence="1">
    <location>
        <begin position="266"/>
        <end position="282"/>
    </location>
</feature>
<name>L0L096_METHD</name>
<keyword evidence="1" id="KW-0472">Membrane</keyword>
<feature type="transmembrane region" description="Helical" evidence="1">
    <location>
        <begin position="397"/>
        <end position="419"/>
    </location>
</feature>
<feature type="transmembrane region" description="Helical" evidence="1">
    <location>
        <begin position="289"/>
        <end position="305"/>
    </location>
</feature>
<sequence length="654" mass="75590" precursor="true">MFKEKVLQTLSKFSQLFFRKFEYLSLLILTFVLFFLYSLNYISYLFLVFAAIIGLIIFIIFKQQFANSELKEGNYNYPYTPYKHAFSIIFFIFYSLSLLTLLDGFYTKTVWYYLFISICTASIAIDIFFLNSKKTFKTTILKCVLLFCNLSISNQILYPLGIGNPDNFYHVYNIILPIIETGTVPTGYVYSGFPMHHLLVAITMYFTQPYSPLIIYNLLGAITMSLGVLLIFMIGRMMVDTRFGLLSALLYCCCDYLIYWGSHPSHLSYMYPAVLFFFFLLLKNISGKKVNTTILSIIMAAYIIFLHHYSAFIMFFMIASVLLVELLFKADFKRYKVKSFGVFTIFILMLLTHWMYYSSIFKSFVNIVDSYIQVFTGDITTYSKSITFYDELPLGNIFLNEIGSSILLCLSVIGLFYYIRHRSLFSNVISLLFVVFLGLIGVGAVLNLYYLLPNRIYAFMQQMSLVFLASASIFWIFGNINRHNNAKKTIFVLLILILQFFSSSSTIAGFETSPFVGEQPYWKIYETDYEIKSLLWIEMNHNTDISNTNVSTSPSIVVNPGFISEIQVPLTNYIYYEDGGNILVDAENITSNSYIVFNKFDETVGFNFGRMADSRYHVGSTRKEKINPNTKQDLDFNLNISQIYTNGMITTYKK</sequence>
<dbReference type="Proteomes" id="UP000010866">
    <property type="component" value="Chromosome"/>
</dbReference>
<dbReference type="KEGG" id="mhz:Metho_1479"/>
<feature type="transmembrane region" description="Helical" evidence="1">
    <location>
        <begin position="82"/>
        <end position="105"/>
    </location>
</feature>
<dbReference type="OrthoDB" id="386768at2157"/>
<feature type="transmembrane region" description="Helical" evidence="1">
    <location>
        <begin position="490"/>
        <end position="510"/>
    </location>
</feature>
<evidence type="ECO:0000313" key="3">
    <source>
        <dbReference type="Proteomes" id="UP000010866"/>
    </source>
</evidence>
<accession>L0L096</accession>
<keyword evidence="3" id="KW-1185">Reference proteome</keyword>
<dbReference type="EMBL" id="CP003362">
    <property type="protein sequence ID" value="AGB49684.1"/>
    <property type="molecule type" value="Genomic_DNA"/>
</dbReference>
<feature type="transmembrane region" description="Helical" evidence="1">
    <location>
        <begin position="431"/>
        <end position="450"/>
    </location>
</feature>
<evidence type="ECO:0000313" key="2">
    <source>
        <dbReference type="EMBL" id="AGB49684.1"/>
    </source>
</evidence>
<dbReference type="HOGENOM" id="CLU_418992_0_0_2"/>
<gene>
    <name evidence="2" type="ordered locus">Metho_1479</name>
</gene>
<feature type="transmembrane region" description="Helical" evidence="1">
    <location>
        <begin position="311"/>
        <end position="328"/>
    </location>
</feature>
<evidence type="ECO:0000256" key="1">
    <source>
        <dbReference type="SAM" id="Phobius"/>
    </source>
</evidence>
<feature type="transmembrane region" description="Helical" evidence="1">
    <location>
        <begin position="213"/>
        <end position="234"/>
    </location>
</feature>
<proteinExistence type="predicted"/>
<dbReference type="RefSeq" id="WP_015324849.1">
    <property type="nucleotide sequence ID" value="NC_019977.1"/>
</dbReference>
<feature type="transmembrane region" description="Helical" evidence="1">
    <location>
        <begin position="21"/>
        <end position="38"/>
    </location>
</feature>
<protein>
    <recommendedName>
        <fullName evidence="4">Glycosyltransferase RgtA/B/C/D-like domain-containing protein</fullName>
    </recommendedName>
</protein>
<feature type="transmembrane region" description="Helical" evidence="1">
    <location>
        <begin position="456"/>
        <end position="478"/>
    </location>
</feature>
<feature type="transmembrane region" description="Helical" evidence="1">
    <location>
        <begin position="243"/>
        <end position="260"/>
    </location>
</feature>
<feature type="transmembrane region" description="Helical" evidence="1">
    <location>
        <begin position="44"/>
        <end position="61"/>
    </location>
</feature>
<dbReference type="AlphaFoldDB" id="L0L096"/>
<dbReference type="GeneID" id="14407288"/>